<dbReference type="KEGG" id="gbi:PG2T_10115"/>
<feature type="transmembrane region" description="Helical" evidence="1">
    <location>
        <begin position="62"/>
        <end position="82"/>
    </location>
</feature>
<gene>
    <name evidence="2" type="ORF">PG2T_10115</name>
</gene>
<dbReference type="GO" id="GO:0140359">
    <property type="term" value="F:ABC-type transporter activity"/>
    <property type="evidence" value="ECO:0007669"/>
    <property type="project" value="InterPro"/>
</dbReference>
<dbReference type="AlphaFoldDB" id="A0A1B1YUM9"/>
<dbReference type="STRING" id="1810504.PG2T_10115"/>
<dbReference type="OrthoDB" id="9794512at2"/>
<name>A0A1B1YUM9_9GAMM</name>
<dbReference type="RefSeq" id="WP_068804812.1">
    <property type="nucleotide sequence ID" value="NZ_CP014671.1"/>
</dbReference>
<feature type="transmembrane region" description="Helical" evidence="1">
    <location>
        <begin position="143"/>
        <end position="166"/>
    </location>
</feature>
<accession>A0A1B1YUM9</accession>
<organism evidence="2 3">
    <name type="scientific">Immundisolibacter cernigliae</name>
    <dbReference type="NCBI Taxonomy" id="1810504"/>
    <lineage>
        <taxon>Bacteria</taxon>
        <taxon>Pseudomonadati</taxon>
        <taxon>Pseudomonadota</taxon>
        <taxon>Gammaproteobacteria</taxon>
        <taxon>Immundisolibacterales</taxon>
        <taxon>Immundisolibacteraceae</taxon>
        <taxon>Immundisolibacter</taxon>
    </lineage>
</organism>
<evidence type="ECO:0000313" key="2">
    <source>
        <dbReference type="EMBL" id="ANX04498.1"/>
    </source>
</evidence>
<feature type="transmembrane region" description="Helical" evidence="1">
    <location>
        <begin position="218"/>
        <end position="241"/>
    </location>
</feature>
<keyword evidence="1" id="KW-0472">Membrane</keyword>
<dbReference type="Proteomes" id="UP000092952">
    <property type="component" value="Chromosome"/>
</dbReference>
<dbReference type="PANTHER" id="PTHR43471">
    <property type="entry name" value="ABC TRANSPORTER PERMEASE"/>
    <property type="match status" value="1"/>
</dbReference>
<reference evidence="3" key="1">
    <citation type="submission" date="2016-03" db="EMBL/GenBank/DDBJ databases">
        <title>Complete genome sequence of Solimmundus cernigliae, representing a novel lineage of polycyclic aromatic hydrocarbon degraders within the Gammaproteobacteria.</title>
        <authorList>
            <person name="Singleton D.R."/>
            <person name="Dickey A.N."/>
            <person name="Scholl E.H."/>
            <person name="Wright F.A."/>
            <person name="Aitken M.D."/>
        </authorList>
    </citation>
    <scope>NUCLEOTIDE SEQUENCE [LARGE SCALE GENOMIC DNA]</scope>
    <source>
        <strain evidence="3">TR3.2</strain>
    </source>
</reference>
<keyword evidence="3" id="KW-1185">Reference proteome</keyword>
<dbReference type="EMBL" id="CP014671">
    <property type="protein sequence ID" value="ANX04498.1"/>
    <property type="molecule type" value="Genomic_DNA"/>
</dbReference>
<sequence length="253" mass="27089">MRAVLAIAGRELRVLFASPSAWAMLAVVQAILGYLFLTQIDMFLQLRSQLMAMPDPPGLTEIVAPSLFGSAGIVLLMLVPLITMRSFAEERRNQTLPLLLSAPVSVSGIVLGKYLALMGFLTLVTALTAMMPVSLLLGARLDLGLLAASVLGLWLLLGSFAALGLFMSTLTSHPMTAAVSTFGLLLLLWILDWASGSAGEGSGELLRQLSMLNHYQPLLKGVFAIADVAYFALFIVLFLGLSIRRLDAERLAG</sequence>
<protein>
    <submittedName>
        <fullName evidence="2">ABC transporter permease</fullName>
    </submittedName>
</protein>
<keyword evidence="1" id="KW-1133">Transmembrane helix</keyword>
<keyword evidence="1" id="KW-0812">Transmembrane</keyword>
<feature type="transmembrane region" description="Helical" evidence="1">
    <location>
        <begin position="12"/>
        <end position="37"/>
    </location>
</feature>
<dbReference type="Pfam" id="PF12679">
    <property type="entry name" value="ABC2_membrane_2"/>
    <property type="match status" value="1"/>
</dbReference>
<feature type="transmembrane region" description="Helical" evidence="1">
    <location>
        <begin position="114"/>
        <end position="137"/>
    </location>
</feature>
<dbReference type="GO" id="GO:0005886">
    <property type="term" value="C:plasma membrane"/>
    <property type="evidence" value="ECO:0007669"/>
    <property type="project" value="UniProtKB-SubCell"/>
</dbReference>
<proteinExistence type="predicted"/>
<dbReference type="InParanoid" id="A0A1B1YUM9"/>
<evidence type="ECO:0000256" key="1">
    <source>
        <dbReference type="SAM" id="Phobius"/>
    </source>
</evidence>
<evidence type="ECO:0000313" key="3">
    <source>
        <dbReference type="Proteomes" id="UP000092952"/>
    </source>
</evidence>